<dbReference type="AlphaFoldDB" id="A0A1H1SRN5"/>
<dbReference type="OrthoDB" id="1092431at2"/>
<dbReference type="SUPFAM" id="SSF51206">
    <property type="entry name" value="cAMP-binding domain-like"/>
    <property type="match status" value="1"/>
</dbReference>
<dbReference type="InterPro" id="IPR014710">
    <property type="entry name" value="RmlC-like_jellyroll"/>
</dbReference>
<reference evidence="1 2" key="1">
    <citation type="submission" date="2016-10" db="EMBL/GenBank/DDBJ databases">
        <authorList>
            <person name="de Groot N.N."/>
        </authorList>
    </citation>
    <scope>NUCLEOTIDE SEQUENCE [LARGE SCALE GENOMIC DNA]</scope>
    <source>
        <strain evidence="1 2">MP1X4</strain>
    </source>
</reference>
<dbReference type="STRING" id="652787.SAMN05216490_1275"/>
<dbReference type="Proteomes" id="UP000199679">
    <property type="component" value="Chromosome I"/>
</dbReference>
<keyword evidence="1" id="KW-0808">Transferase</keyword>
<dbReference type="GO" id="GO:0016301">
    <property type="term" value="F:kinase activity"/>
    <property type="evidence" value="ECO:0007669"/>
    <property type="project" value="UniProtKB-KW"/>
</dbReference>
<name>A0A1H1SRN5_MUCMA</name>
<proteinExistence type="predicted"/>
<keyword evidence="2" id="KW-1185">Reference proteome</keyword>
<dbReference type="RefSeq" id="WP_091370433.1">
    <property type="nucleotide sequence ID" value="NZ_LT629740.1"/>
</dbReference>
<evidence type="ECO:0000313" key="1">
    <source>
        <dbReference type="EMBL" id="SDS50585.1"/>
    </source>
</evidence>
<organism evidence="1 2">
    <name type="scientific">Mucilaginibacter mallensis</name>
    <dbReference type="NCBI Taxonomy" id="652787"/>
    <lineage>
        <taxon>Bacteria</taxon>
        <taxon>Pseudomonadati</taxon>
        <taxon>Bacteroidota</taxon>
        <taxon>Sphingobacteriia</taxon>
        <taxon>Sphingobacteriales</taxon>
        <taxon>Sphingobacteriaceae</taxon>
        <taxon>Mucilaginibacter</taxon>
    </lineage>
</organism>
<protein>
    <submittedName>
        <fullName evidence="1">cAMP-binding domain of CRP or a regulatory subunit of cAMP-dependent protein kinases</fullName>
    </submittedName>
</protein>
<dbReference type="Gene3D" id="2.60.120.10">
    <property type="entry name" value="Jelly Rolls"/>
    <property type="match status" value="1"/>
</dbReference>
<dbReference type="InterPro" id="IPR018490">
    <property type="entry name" value="cNMP-bd_dom_sf"/>
</dbReference>
<sequence length="193" mass="22663">MSDVFAKYLRSHIEITDEDLELIRSAGVERNLRKWQPLLQDGETWLINCFITSGCLRIYRFGDDGREHTFRFGVDTWWVTDVESYNREKPSLFNIEALAASTVLIWTKAKWTELMLTIPVLKEFQETLMANSYEASQRRIYSLISSSAEEKYIEFQKTYPSVFNRVPLHMVASYLGVSRETVSRLRKSFTTHR</sequence>
<evidence type="ECO:0000313" key="2">
    <source>
        <dbReference type="Proteomes" id="UP000199679"/>
    </source>
</evidence>
<dbReference type="EMBL" id="LT629740">
    <property type="protein sequence ID" value="SDS50585.1"/>
    <property type="molecule type" value="Genomic_DNA"/>
</dbReference>
<accession>A0A1H1SRN5</accession>
<gene>
    <name evidence="1" type="ORF">SAMN05216490_1275</name>
</gene>
<keyword evidence="1" id="KW-0418">Kinase</keyword>